<dbReference type="InterPro" id="IPR037069">
    <property type="entry name" value="AcylCoA_DH/ox_N_sf"/>
</dbReference>
<evidence type="ECO:0000256" key="3">
    <source>
        <dbReference type="ARBA" id="ARBA00022630"/>
    </source>
</evidence>
<dbReference type="PANTHER" id="PTHR43884:SF20">
    <property type="entry name" value="ACYL-COA DEHYDROGENASE FADE28"/>
    <property type="match status" value="1"/>
</dbReference>
<dbReference type="InterPro" id="IPR036250">
    <property type="entry name" value="AcylCo_DH-like_C"/>
</dbReference>
<evidence type="ECO:0000256" key="4">
    <source>
        <dbReference type="ARBA" id="ARBA00022827"/>
    </source>
</evidence>
<dbReference type="GO" id="GO:0003995">
    <property type="term" value="F:acyl-CoA dehydrogenase activity"/>
    <property type="evidence" value="ECO:0007669"/>
    <property type="project" value="TreeGrafter"/>
</dbReference>
<keyword evidence="3" id="KW-0285">Flavoprotein</keyword>
<feature type="domain" description="Acyl-CoA dehydrogenase/oxidase N-terminal" evidence="7">
    <location>
        <begin position="7"/>
        <end position="92"/>
    </location>
</feature>
<dbReference type="Gene3D" id="1.10.540.10">
    <property type="entry name" value="Acyl-CoA dehydrogenase/oxidase, N-terminal domain"/>
    <property type="match status" value="1"/>
</dbReference>
<keyword evidence="4" id="KW-0274">FAD</keyword>
<dbReference type="EMBL" id="CAEZYK010000016">
    <property type="protein sequence ID" value="CAB4718740.1"/>
    <property type="molecule type" value="Genomic_DNA"/>
</dbReference>
<gene>
    <name evidence="8" type="ORF">UFOPK2683_00454</name>
    <name evidence="9" type="ORF">UFOPK3605_00941</name>
    <name evidence="10" type="ORF">UFOPK3897_00938</name>
    <name evidence="11" type="ORF">UFOPK4121_00618</name>
</gene>
<dbReference type="InterPro" id="IPR009075">
    <property type="entry name" value="AcylCo_DH/oxidase_C"/>
</dbReference>
<dbReference type="GO" id="GO:0050660">
    <property type="term" value="F:flavin adenine dinucleotide binding"/>
    <property type="evidence" value="ECO:0007669"/>
    <property type="project" value="InterPro"/>
</dbReference>
<sequence length="367" mass="39183">MDFELGDDQIALREGARELLDSAASATAVRAIFDGAGGTDAHLWSAMVEQGWPALAHPESKGGLGLGIVEVAVLLEEIGRHAAPAPFASTVLALDALEHGDEPESIRSSELVEKVISGQSTVCVAWSRNPVAVSATAANGDWKLTGRPDPILDAPGASFALVVADSADGPSLFGVDLAVGQIKSEPAMDRTRSFGWLHLNKTSAWLIGGAQSVNRLLNLGAVFSSAEMLGGAERVLEFSVEYAKDRVQFGRPIGSFQAVKHRCADMLVDVEGMRSSVYWAAWCLSADDPESSVAASTAKVWGADASKRVMASALQVHGGIGFTWEHDLHFYMKRAQVDQLSFGDASYHRERLAQLLRTRVESGEQLI</sequence>
<dbReference type="EMBL" id="CAFBPQ010000013">
    <property type="protein sequence ID" value="CAB5020401.1"/>
    <property type="molecule type" value="Genomic_DNA"/>
</dbReference>
<dbReference type="EMBL" id="CAFBOF010000018">
    <property type="protein sequence ID" value="CAB4978167.1"/>
    <property type="molecule type" value="Genomic_DNA"/>
</dbReference>
<evidence type="ECO:0000259" key="7">
    <source>
        <dbReference type="Pfam" id="PF02771"/>
    </source>
</evidence>
<protein>
    <submittedName>
        <fullName evidence="10">Unannotated protein</fullName>
    </submittedName>
</protein>
<dbReference type="Pfam" id="PF00441">
    <property type="entry name" value="Acyl-CoA_dh_1"/>
    <property type="match status" value="1"/>
</dbReference>
<evidence type="ECO:0000256" key="5">
    <source>
        <dbReference type="ARBA" id="ARBA00023002"/>
    </source>
</evidence>
<comment type="similarity">
    <text evidence="2">Belongs to the acyl-CoA dehydrogenase family.</text>
</comment>
<dbReference type="SUPFAM" id="SSF56645">
    <property type="entry name" value="Acyl-CoA dehydrogenase NM domain-like"/>
    <property type="match status" value="1"/>
</dbReference>
<evidence type="ECO:0000256" key="2">
    <source>
        <dbReference type="ARBA" id="ARBA00009347"/>
    </source>
</evidence>
<evidence type="ECO:0000313" key="8">
    <source>
        <dbReference type="EMBL" id="CAB4718740.1"/>
    </source>
</evidence>
<dbReference type="AlphaFoldDB" id="A0A6J7MBY2"/>
<evidence type="ECO:0000313" key="10">
    <source>
        <dbReference type="EMBL" id="CAB4978167.1"/>
    </source>
</evidence>
<dbReference type="CDD" id="cd00567">
    <property type="entry name" value="ACAD"/>
    <property type="match status" value="1"/>
</dbReference>
<dbReference type="PANTHER" id="PTHR43884">
    <property type="entry name" value="ACYL-COA DEHYDROGENASE"/>
    <property type="match status" value="1"/>
</dbReference>
<dbReference type="EMBL" id="CAFBMM010000043">
    <property type="protein sequence ID" value="CAB4908506.1"/>
    <property type="molecule type" value="Genomic_DNA"/>
</dbReference>
<dbReference type="SUPFAM" id="SSF47203">
    <property type="entry name" value="Acyl-CoA dehydrogenase C-terminal domain-like"/>
    <property type="match status" value="1"/>
</dbReference>
<evidence type="ECO:0000256" key="1">
    <source>
        <dbReference type="ARBA" id="ARBA00001974"/>
    </source>
</evidence>
<organism evidence="10">
    <name type="scientific">freshwater metagenome</name>
    <dbReference type="NCBI Taxonomy" id="449393"/>
    <lineage>
        <taxon>unclassified sequences</taxon>
        <taxon>metagenomes</taxon>
        <taxon>ecological metagenomes</taxon>
    </lineage>
</organism>
<evidence type="ECO:0000313" key="11">
    <source>
        <dbReference type="EMBL" id="CAB5020401.1"/>
    </source>
</evidence>
<keyword evidence="5" id="KW-0560">Oxidoreductase</keyword>
<dbReference type="InterPro" id="IPR009100">
    <property type="entry name" value="AcylCoA_DH/oxidase_NM_dom_sf"/>
</dbReference>
<accession>A0A6J7MBY2</accession>
<dbReference type="InterPro" id="IPR013786">
    <property type="entry name" value="AcylCoA_DH/ox_N"/>
</dbReference>
<evidence type="ECO:0000313" key="9">
    <source>
        <dbReference type="EMBL" id="CAB4908506.1"/>
    </source>
</evidence>
<dbReference type="Gene3D" id="1.20.140.10">
    <property type="entry name" value="Butyryl-CoA Dehydrogenase, subunit A, domain 3"/>
    <property type="match status" value="1"/>
</dbReference>
<name>A0A6J7MBY2_9ZZZZ</name>
<dbReference type="Pfam" id="PF02771">
    <property type="entry name" value="Acyl-CoA_dh_N"/>
    <property type="match status" value="1"/>
</dbReference>
<feature type="domain" description="Acyl-CoA dehydrogenase/oxidase C-terminal" evidence="6">
    <location>
        <begin position="209"/>
        <end position="354"/>
    </location>
</feature>
<comment type="cofactor">
    <cofactor evidence="1">
        <name>FAD</name>
        <dbReference type="ChEBI" id="CHEBI:57692"/>
    </cofactor>
</comment>
<proteinExistence type="inferred from homology"/>
<evidence type="ECO:0000259" key="6">
    <source>
        <dbReference type="Pfam" id="PF00441"/>
    </source>
</evidence>
<reference evidence="10" key="1">
    <citation type="submission" date="2020-05" db="EMBL/GenBank/DDBJ databases">
        <authorList>
            <person name="Chiriac C."/>
            <person name="Salcher M."/>
            <person name="Ghai R."/>
            <person name="Kavagutti S V."/>
        </authorList>
    </citation>
    <scope>NUCLEOTIDE SEQUENCE</scope>
</reference>